<reference evidence="5 6" key="1">
    <citation type="journal article" date="2018" name="Evol. Lett.">
        <title>Horizontal gene cluster transfer increased hallucinogenic mushroom diversity.</title>
        <authorList>
            <person name="Reynolds H.T."/>
            <person name="Vijayakumar V."/>
            <person name="Gluck-Thaler E."/>
            <person name="Korotkin H.B."/>
            <person name="Matheny P.B."/>
            <person name="Slot J.C."/>
        </authorList>
    </citation>
    <scope>NUCLEOTIDE SEQUENCE [LARGE SCALE GENOMIC DNA]</scope>
    <source>
        <strain evidence="5 6">SRW20</strain>
    </source>
</reference>
<proteinExistence type="inferred from homology"/>
<dbReference type="Gene3D" id="3.40.50.10900">
    <property type="entry name" value="PAC-like subunit"/>
    <property type="match status" value="2"/>
</dbReference>
<dbReference type="GO" id="GO:0043248">
    <property type="term" value="P:proteasome assembly"/>
    <property type="evidence" value="ECO:0007669"/>
    <property type="project" value="TreeGrafter"/>
</dbReference>
<comment type="subunit">
    <text evidence="4">Component of the 20S proteasome chaperone.</text>
</comment>
<dbReference type="PANTHER" id="PTHR12970:SF1">
    <property type="entry name" value="PROTEASOME ASSEMBLY CHAPERONE 2"/>
    <property type="match status" value="1"/>
</dbReference>
<dbReference type="SUPFAM" id="SSF159659">
    <property type="entry name" value="Cgl1923-like"/>
    <property type="match status" value="1"/>
</dbReference>
<dbReference type="AlphaFoldDB" id="A0A409YHB6"/>
<gene>
    <name evidence="5" type="ORF">CVT26_011385</name>
</gene>
<evidence type="ECO:0000256" key="2">
    <source>
        <dbReference type="ARBA" id="ARBA00023186"/>
    </source>
</evidence>
<dbReference type="PIRSF" id="PIRSF010044">
    <property type="entry name" value="UCP010044"/>
    <property type="match status" value="1"/>
</dbReference>
<dbReference type="GO" id="GO:0005829">
    <property type="term" value="C:cytosol"/>
    <property type="evidence" value="ECO:0007669"/>
    <property type="project" value="TreeGrafter"/>
</dbReference>
<dbReference type="EMBL" id="NHYE01000846">
    <property type="protein sequence ID" value="PPR02417.1"/>
    <property type="molecule type" value="Genomic_DNA"/>
</dbReference>
<evidence type="ECO:0000313" key="6">
    <source>
        <dbReference type="Proteomes" id="UP000284706"/>
    </source>
</evidence>
<protein>
    <recommendedName>
        <fullName evidence="1 4">Proteasome assembly chaperone 2</fullName>
    </recommendedName>
</protein>
<dbReference type="InterPro" id="IPR038389">
    <property type="entry name" value="PSMG2_sf"/>
</dbReference>
<comment type="caution">
    <text evidence="5">The sequence shown here is derived from an EMBL/GenBank/DDBJ whole genome shotgun (WGS) entry which is preliminary data.</text>
</comment>
<comment type="similarity">
    <text evidence="3 4">Belongs to the PSMG2 family.</text>
</comment>
<dbReference type="PANTHER" id="PTHR12970">
    <property type="entry name" value="PROTEASOME ASSEMBLY CHAPERONE 2"/>
    <property type="match status" value="1"/>
</dbReference>
<dbReference type="GO" id="GO:0005634">
    <property type="term" value="C:nucleus"/>
    <property type="evidence" value="ECO:0007669"/>
    <property type="project" value="TreeGrafter"/>
</dbReference>
<dbReference type="OrthoDB" id="10260712at2759"/>
<evidence type="ECO:0000256" key="1">
    <source>
        <dbReference type="ARBA" id="ARBA00019186"/>
    </source>
</evidence>
<accession>A0A409YHB6</accession>
<name>A0A409YHB6_9AGAR</name>
<evidence type="ECO:0000256" key="4">
    <source>
        <dbReference type="PIRNR" id="PIRNR010044"/>
    </source>
</evidence>
<keyword evidence="6" id="KW-1185">Reference proteome</keyword>
<comment type="function">
    <text evidence="4">Involved in 20S proteasome assembly.</text>
</comment>
<sequence>MSLIRTPVSLELSGKTILVPVVSTANVGQLAVDLFISTFSLQRIAILDPKYCVPVVGAREDGQKGITTPLELYGHPDVDFVVVQQRSPVLKSMKLDFVEALLDFIKASNFSAVLFLSGVDLSNRTDAQMMTPTYQLRPEHDPNFAGTPLQRLSSLPIPTYTSPVRQQLDQNKDDISIPFIPGGGLTRRILSSVPADWNVPTAALLQFVLEGDNRADAGLFASVIAKVLDKDILQWRQPGSWKAGLFGTPHDQTLYG</sequence>
<dbReference type="InParanoid" id="A0A409YHB6"/>
<dbReference type="Pfam" id="PF09754">
    <property type="entry name" value="PAC2"/>
    <property type="match status" value="1"/>
</dbReference>
<evidence type="ECO:0000256" key="3">
    <source>
        <dbReference type="ARBA" id="ARBA00025745"/>
    </source>
</evidence>
<dbReference type="InterPro" id="IPR016562">
    <property type="entry name" value="Proteasome_assmbl_chp_2_euk"/>
</dbReference>
<keyword evidence="2 4" id="KW-0143">Chaperone</keyword>
<evidence type="ECO:0000313" key="5">
    <source>
        <dbReference type="EMBL" id="PPR02417.1"/>
    </source>
</evidence>
<dbReference type="STRING" id="231916.A0A409YHB6"/>
<dbReference type="InterPro" id="IPR019151">
    <property type="entry name" value="Proteasome_assmbl_chaperone_2"/>
</dbReference>
<organism evidence="5 6">
    <name type="scientific">Gymnopilus dilepis</name>
    <dbReference type="NCBI Taxonomy" id="231916"/>
    <lineage>
        <taxon>Eukaryota</taxon>
        <taxon>Fungi</taxon>
        <taxon>Dikarya</taxon>
        <taxon>Basidiomycota</taxon>
        <taxon>Agaricomycotina</taxon>
        <taxon>Agaricomycetes</taxon>
        <taxon>Agaricomycetidae</taxon>
        <taxon>Agaricales</taxon>
        <taxon>Agaricineae</taxon>
        <taxon>Hymenogastraceae</taxon>
        <taxon>Gymnopilus</taxon>
    </lineage>
</organism>
<dbReference type="Proteomes" id="UP000284706">
    <property type="component" value="Unassembled WGS sequence"/>
</dbReference>